<gene>
    <name evidence="2" type="ordered locus">PXO_01371</name>
</gene>
<feature type="transmembrane region" description="Helical" evidence="1">
    <location>
        <begin position="30"/>
        <end position="48"/>
    </location>
</feature>
<name>A0A0K0GME3_XANOP</name>
<dbReference type="KEGG" id="xop:PXO_01371"/>
<protein>
    <submittedName>
        <fullName evidence="2">Uncharacterized protein</fullName>
    </submittedName>
</protein>
<dbReference type="HOGENOM" id="CLU_174912_0_0_6"/>
<reference evidence="2 3" key="1">
    <citation type="journal article" date="2008" name="BMC Genomics">
        <title>Genome sequence and rapid evolution of the rice pathogen Xanthomonas oryzae pv. oryzae PXO99A.</title>
        <authorList>
            <person name="Salzberg S.L."/>
            <person name="Sommer D.D."/>
            <person name="Schatz M.C."/>
            <person name="Phillippy A.M."/>
            <person name="Rabinowicz P.D."/>
            <person name="Tsuge S."/>
            <person name="Furutani A."/>
            <person name="Ochiai H."/>
            <person name="Delcher A.L."/>
            <person name="Kelley D."/>
            <person name="Madupu R."/>
            <person name="Puiu D."/>
            <person name="Radune D."/>
            <person name="Shumway M."/>
            <person name="Trapnell C."/>
            <person name="Aparna G."/>
            <person name="Jha G."/>
            <person name="Pandey A."/>
            <person name="Patil P.B."/>
            <person name="Ishihara H."/>
            <person name="Meyer D.F."/>
            <person name="Szurek B."/>
            <person name="Verdier V."/>
            <person name="Koebnik R."/>
            <person name="Dow J.M."/>
            <person name="Ryan R.P."/>
            <person name="Hirata H."/>
            <person name="Tsuyumu S."/>
            <person name="Won Lee S."/>
            <person name="Seo Y.S."/>
            <person name="Sriariyanum M."/>
            <person name="Ronald P.C."/>
            <person name="Sonti R.V."/>
            <person name="Van Sluys M.A."/>
            <person name="Leach J.E."/>
            <person name="White F.F."/>
            <person name="Bogdanove A.J."/>
        </authorList>
    </citation>
    <scope>NUCLEOTIDE SEQUENCE [LARGE SCALE GENOMIC DNA]</scope>
    <source>
        <strain evidence="2 3">PXO99A</strain>
    </source>
</reference>
<keyword evidence="1" id="KW-1133">Transmembrane helix</keyword>
<dbReference type="AlphaFoldDB" id="A0A0K0GME3"/>
<proteinExistence type="predicted"/>
<evidence type="ECO:0000313" key="2">
    <source>
        <dbReference type="EMBL" id="ACD60008.1"/>
    </source>
</evidence>
<dbReference type="NCBIfam" id="NF041560">
    <property type="entry name" value="T6SS_Burk_ExIF"/>
    <property type="match status" value="1"/>
</dbReference>
<keyword evidence="1" id="KW-0812">Transmembrane</keyword>
<evidence type="ECO:0000313" key="3">
    <source>
        <dbReference type="Proteomes" id="UP000001740"/>
    </source>
</evidence>
<sequence length="99" mass="11110">MGFLAFMIAAASIIFFFAENAKIEIFLKGVGLAVLIALVASAWISYRIGRRFMPFVDMAEPIFALLGWNDVKNVDLRKITKSKKKPADPPAMGDSYFRY</sequence>
<dbReference type="InterPro" id="IPR048130">
    <property type="entry name" value="T6SS_ExIF-like"/>
</dbReference>
<organism evidence="2 3">
    <name type="scientific">Xanthomonas oryzae pv. oryzae (strain PXO99A)</name>
    <dbReference type="NCBI Taxonomy" id="360094"/>
    <lineage>
        <taxon>Bacteria</taxon>
        <taxon>Pseudomonadati</taxon>
        <taxon>Pseudomonadota</taxon>
        <taxon>Gammaproteobacteria</taxon>
        <taxon>Lysobacterales</taxon>
        <taxon>Lysobacteraceae</taxon>
        <taxon>Xanthomonas</taxon>
    </lineage>
</organism>
<dbReference type="Proteomes" id="UP000001740">
    <property type="component" value="Chromosome"/>
</dbReference>
<accession>A0A0K0GME3</accession>
<keyword evidence="1" id="KW-0472">Membrane</keyword>
<dbReference type="EMBL" id="CP000967">
    <property type="protein sequence ID" value="ACD60008.1"/>
    <property type="molecule type" value="Genomic_DNA"/>
</dbReference>
<evidence type="ECO:0000256" key="1">
    <source>
        <dbReference type="SAM" id="Phobius"/>
    </source>
</evidence>